<dbReference type="GO" id="GO:0006457">
    <property type="term" value="P:protein folding"/>
    <property type="evidence" value="ECO:0007669"/>
    <property type="project" value="TreeGrafter"/>
</dbReference>
<gene>
    <name evidence="5" type="ORF">PPAR1163_LOCUS5619</name>
</gene>
<dbReference type="PANTHER" id="PTHR46035">
    <property type="entry name" value="TETRATRICOPEPTIDE REPEAT PROTEIN 4"/>
    <property type="match status" value="1"/>
</dbReference>
<protein>
    <recommendedName>
        <fullName evidence="4">Cns1/TTC4 wheel domain-containing protein</fullName>
    </recommendedName>
</protein>
<proteinExistence type="predicted"/>
<evidence type="ECO:0000259" key="4">
    <source>
        <dbReference type="Pfam" id="PF18972"/>
    </source>
</evidence>
<dbReference type="GO" id="GO:0005829">
    <property type="term" value="C:cytosol"/>
    <property type="evidence" value="ECO:0007669"/>
    <property type="project" value="TreeGrafter"/>
</dbReference>
<keyword evidence="2" id="KW-0802">TPR repeat</keyword>
<feature type="domain" description="Cns1/TTC4 wheel" evidence="4">
    <location>
        <begin position="265"/>
        <end position="328"/>
    </location>
</feature>
<dbReference type="InterPro" id="IPR011990">
    <property type="entry name" value="TPR-like_helical_dom_sf"/>
</dbReference>
<feature type="coiled-coil region" evidence="3">
    <location>
        <begin position="133"/>
        <end position="160"/>
    </location>
</feature>
<dbReference type="GO" id="GO:0005634">
    <property type="term" value="C:nucleus"/>
    <property type="evidence" value="ECO:0007669"/>
    <property type="project" value="TreeGrafter"/>
</dbReference>
<sequence>MSVDITKFIEESLAAGKGWKSEEEKQAYFDSIENCAIFAEDTTEMNQYDIDAFNNMIYDNRTPAELLDNFRDRGNTHFKTGKRNRMFYRDALVMYGKALQQSRLLEQEYQDSPEGKEEISKLWSNCAAANLNLRNWRSALQAAEVALELWEENVKAVYRKTKALIELKRYEEAVLSAAQGAALDAENKEFPKLQKQAQKRFVEARRQEEARAAAVLRRQQPVLDLWELAQSVRVRLGPPDKSMREMAGGHAIATAKPSWAGEGANRDVRWPLLLLYPEYSQTDFVAEAHGQDMLAEWLGRVLPEEEQMLPEWDERRDYRGSNVDVFFKLNAAFPIQSEDEMLEAFGAAESAAAKDAVKAKRGTPEEQEQAWVQVHPGCSLAQIVAHQDHVLVGGIVALTVVPRGSSAHARFMDDAKEYTRGVEHMLEPGQL</sequence>
<evidence type="ECO:0000256" key="3">
    <source>
        <dbReference type="SAM" id="Coils"/>
    </source>
</evidence>
<dbReference type="Gene3D" id="1.25.40.10">
    <property type="entry name" value="Tetratricopeptide repeat domain"/>
    <property type="match status" value="1"/>
</dbReference>
<evidence type="ECO:0000313" key="5">
    <source>
        <dbReference type="EMBL" id="CAD9247267.1"/>
    </source>
</evidence>
<dbReference type="SUPFAM" id="SSF48452">
    <property type="entry name" value="TPR-like"/>
    <property type="match status" value="1"/>
</dbReference>
<keyword evidence="1" id="KW-0677">Repeat</keyword>
<dbReference type="Pfam" id="PF18972">
    <property type="entry name" value="Wheel"/>
    <property type="match status" value="1"/>
</dbReference>
<accession>A0A7S1XL21</accession>
<dbReference type="AlphaFoldDB" id="A0A7S1XL21"/>
<organism evidence="5">
    <name type="scientific">Phaeomonas parva</name>
    <dbReference type="NCBI Taxonomy" id="124430"/>
    <lineage>
        <taxon>Eukaryota</taxon>
        <taxon>Sar</taxon>
        <taxon>Stramenopiles</taxon>
        <taxon>Ochrophyta</taxon>
        <taxon>Pinguiophyceae</taxon>
        <taxon>Pinguiochrysidales</taxon>
        <taxon>Pinguiochrysidaceae</taxon>
        <taxon>Phaeomonas</taxon>
    </lineage>
</organism>
<dbReference type="GO" id="GO:0030544">
    <property type="term" value="F:Hsp70 protein binding"/>
    <property type="evidence" value="ECO:0007669"/>
    <property type="project" value="TreeGrafter"/>
</dbReference>
<dbReference type="CDD" id="cd21377">
    <property type="entry name" value="CTWD_Cns1-like"/>
    <property type="match status" value="1"/>
</dbReference>
<dbReference type="PANTHER" id="PTHR46035:SF1">
    <property type="entry name" value="TETRATRICOPEPTIDE REPEAT PROTEIN 4"/>
    <property type="match status" value="1"/>
</dbReference>
<keyword evidence="3" id="KW-0175">Coiled coil</keyword>
<reference evidence="5" key="1">
    <citation type="submission" date="2021-01" db="EMBL/GenBank/DDBJ databases">
        <authorList>
            <person name="Corre E."/>
            <person name="Pelletier E."/>
            <person name="Niang G."/>
            <person name="Scheremetjew M."/>
            <person name="Finn R."/>
            <person name="Kale V."/>
            <person name="Holt S."/>
            <person name="Cochrane G."/>
            <person name="Meng A."/>
            <person name="Brown T."/>
            <person name="Cohen L."/>
        </authorList>
    </citation>
    <scope>NUCLEOTIDE SEQUENCE</scope>
    <source>
        <strain evidence="5">CCMP2877</strain>
    </source>
</reference>
<dbReference type="EMBL" id="HBGJ01008889">
    <property type="protein sequence ID" value="CAD9247267.1"/>
    <property type="molecule type" value="Transcribed_RNA"/>
</dbReference>
<dbReference type="InterPro" id="IPR044059">
    <property type="entry name" value="Csn1/TTC4_wheel"/>
</dbReference>
<evidence type="ECO:0000256" key="2">
    <source>
        <dbReference type="ARBA" id="ARBA00022803"/>
    </source>
</evidence>
<evidence type="ECO:0000256" key="1">
    <source>
        <dbReference type="ARBA" id="ARBA00022737"/>
    </source>
</evidence>
<dbReference type="GO" id="GO:0051879">
    <property type="term" value="F:Hsp90 protein binding"/>
    <property type="evidence" value="ECO:0007669"/>
    <property type="project" value="InterPro"/>
</dbReference>
<name>A0A7S1XL21_9STRA</name>